<gene>
    <name evidence="2" type="ORF">MPHL21000_11045</name>
</gene>
<reference evidence="2 3" key="1">
    <citation type="submission" date="2012-10" db="EMBL/GenBank/DDBJ databases">
        <title>The draft sequence of the Mycobacterium pheli genome.</title>
        <authorList>
            <person name="Pettersson B.M.F."/>
            <person name="Das S."/>
            <person name="Dasgupta S."/>
            <person name="Bhattacharya A."/>
            <person name="Kirsebom L.A."/>
        </authorList>
    </citation>
    <scope>NUCLEOTIDE SEQUENCE [LARGE SCALE GENOMIC DNA]</scope>
    <source>
        <strain evidence="2 3">CCUG 21000</strain>
    </source>
</reference>
<evidence type="ECO:0000313" key="2">
    <source>
        <dbReference type="EMBL" id="KAB7756731.1"/>
    </source>
</evidence>
<name>A0A5N5V484_MYCPH</name>
<sequence>MNRGRHRRNPRTTSPQAIYPHFTLRAEDHAATSLEPATAAHYSRYIGRVGALAVALGIGVVVGTGHHGLAVAYADTDSASDDPGTGGMQVSSSGGRIDSDDDTDQVTDADELPADDDESAGEDTTASEPASEPETTPADDAESAPTEQTDATPARSDKDRPAAEIGSQHDTFTPAASDTTVIDSTLQSVGRAGATSVGVEDVTLNQVAHHATIAPPTFASATAVNPLQAVLAAPKAVVDLAHTVVAALLTPIFGTPSAPAQPPLLWAMLEFVRREVQRTFFNRTPLAVNQEITLVLKPGEESDPISFHVHDFDGESLKYYVPTQGVASTRRSPWCSSPARKATRSPSTCTTSTARA</sequence>
<organism evidence="2 3">
    <name type="scientific">Mycolicibacterium phlei DSM 43239 = CCUG 21000</name>
    <dbReference type="NCBI Taxonomy" id="1226750"/>
    <lineage>
        <taxon>Bacteria</taxon>
        <taxon>Bacillati</taxon>
        <taxon>Actinomycetota</taxon>
        <taxon>Actinomycetes</taxon>
        <taxon>Mycobacteriales</taxon>
        <taxon>Mycobacteriaceae</taxon>
        <taxon>Mycolicibacterium</taxon>
    </lineage>
</organism>
<evidence type="ECO:0000313" key="3">
    <source>
        <dbReference type="Proteomes" id="UP000325690"/>
    </source>
</evidence>
<dbReference type="Proteomes" id="UP000325690">
    <property type="component" value="Unassembled WGS sequence"/>
</dbReference>
<feature type="compositionally biased region" description="Polar residues" evidence="1">
    <location>
        <begin position="168"/>
        <end position="179"/>
    </location>
</feature>
<protein>
    <submittedName>
        <fullName evidence="2">Uncharacterized protein</fullName>
    </submittedName>
</protein>
<feature type="region of interest" description="Disordered" evidence="1">
    <location>
        <begin position="330"/>
        <end position="356"/>
    </location>
</feature>
<dbReference type="EMBL" id="ANBP01000012">
    <property type="protein sequence ID" value="KAB7756731.1"/>
    <property type="molecule type" value="Genomic_DNA"/>
</dbReference>
<proteinExistence type="predicted"/>
<feature type="region of interest" description="Disordered" evidence="1">
    <location>
        <begin position="76"/>
        <end position="179"/>
    </location>
</feature>
<evidence type="ECO:0000256" key="1">
    <source>
        <dbReference type="SAM" id="MobiDB-lite"/>
    </source>
</evidence>
<keyword evidence="3" id="KW-1185">Reference proteome</keyword>
<comment type="caution">
    <text evidence="2">The sequence shown here is derived from an EMBL/GenBank/DDBJ whole genome shotgun (WGS) entry which is preliminary data.</text>
</comment>
<accession>A0A5N5V484</accession>
<feature type="compositionally biased region" description="Polar residues" evidence="1">
    <location>
        <begin position="344"/>
        <end position="356"/>
    </location>
</feature>
<feature type="compositionally biased region" description="Acidic residues" evidence="1">
    <location>
        <begin position="99"/>
        <end position="121"/>
    </location>
</feature>
<dbReference type="AlphaFoldDB" id="A0A5N5V484"/>